<protein>
    <submittedName>
        <fullName evidence="1">Uncharacterized protein</fullName>
    </submittedName>
</protein>
<proteinExistence type="predicted"/>
<reference evidence="1" key="1">
    <citation type="submission" date="2021-06" db="EMBL/GenBank/DDBJ databases">
        <authorList>
            <person name="Hodson N. C."/>
            <person name="Mongue J. A."/>
            <person name="Jaron S. K."/>
        </authorList>
    </citation>
    <scope>NUCLEOTIDE SEQUENCE</scope>
</reference>
<comment type="caution">
    <text evidence="1">The sequence shown here is derived from an EMBL/GenBank/DDBJ whole genome shotgun (WGS) entry which is preliminary data.</text>
</comment>
<sequence>MKLSNFLDTALTDLQNGYSQIPLSGPSRIIGNFSEVFSARGDHTWCYFLCSFAISKVLRLTIECNIDSDDNIWFGIAFIPADVPTNKALFAAFKEIPSAADVWMMIKERSKIPLELYVTHGNLLSTNKDKEISRSVGKCGRFSCNVEIVNCLNVSLKNRNQCEKAFSDQGIRILKQSAFTQIPAVTDKKDLEALMNPSQWKIHDYKKYSNGSKVLEMLQNRFSEIYFVPWNSLS</sequence>
<evidence type="ECO:0000313" key="2">
    <source>
        <dbReference type="Proteomes" id="UP000708208"/>
    </source>
</evidence>
<dbReference type="Proteomes" id="UP000708208">
    <property type="component" value="Unassembled WGS sequence"/>
</dbReference>
<name>A0A8J2KN33_9HEXA</name>
<dbReference type="AlphaFoldDB" id="A0A8J2KN33"/>
<dbReference type="EMBL" id="CAJVCH010372213">
    <property type="protein sequence ID" value="CAG7816531.1"/>
    <property type="molecule type" value="Genomic_DNA"/>
</dbReference>
<gene>
    <name evidence="1" type="ORF">AFUS01_LOCUS27148</name>
</gene>
<accession>A0A8J2KN33</accession>
<keyword evidence="2" id="KW-1185">Reference proteome</keyword>
<organism evidence="1 2">
    <name type="scientific">Allacma fusca</name>
    <dbReference type="NCBI Taxonomy" id="39272"/>
    <lineage>
        <taxon>Eukaryota</taxon>
        <taxon>Metazoa</taxon>
        <taxon>Ecdysozoa</taxon>
        <taxon>Arthropoda</taxon>
        <taxon>Hexapoda</taxon>
        <taxon>Collembola</taxon>
        <taxon>Symphypleona</taxon>
        <taxon>Sminthuridae</taxon>
        <taxon>Allacma</taxon>
    </lineage>
</organism>
<evidence type="ECO:0000313" key="1">
    <source>
        <dbReference type="EMBL" id="CAG7816531.1"/>
    </source>
</evidence>